<dbReference type="GO" id="GO:0000981">
    <property type="term" value="F:DNA-binding transcription factor activity, RNA polymerase II-specific"/>
    <property type="evidence" value="ECO:0007669"/>
    <property type="project" value="InterPro"/>
</dbReference>
<feature type="compositionally biased region" description="Polar residues" evidence="7">
    <location>
        <begin position="45"/>
        <end position="69"/>
    </location>
</feature>
<feature type="compositionally biased region" description="Basic and acidic residues" evidence="7">
    <location>
        <begin position="405"/>
        <end position="417"/>
    </location>
</feature>
<protein>
    <submittedName>
        <fullName evidence="9">Homeobox-domain-containing protein</fullName>
    </submittedName>
</protein>
<reference evidence="9 10" key="1">
    <citation type="submission" date="2018-06" db="EMBL/GenBank/DDBJ databases">
        <title>A transcriptomic atlas of mushroom development highlights an independent origin of complex multicellularity.</title>
        <authorList>
            <consortium name="DOE Joint Genome Institute"/>
            <person name="Krizsan K."/>
            <person name="Almasi E."/>
            <person name="Merenyi Z."/>
            <person name="Sahu N."/>
            <person name="Viragh M."/>
            <person name="Koszo T."/>
            <person name="Mondo S."/>
            <person name="Kiss B."/>
            <person name="Balint B."/>
            <person name="Kues U."/>
            <person name="Barry K."/>
            <person name="Hegedus J.C."/>
            <person name="Henrissat B."/>
            <person name="Johnson J."/>
            <person name="Lipzen A."/>
            <person name="Ohm R."/>
            <person name="Nagy I."/>
            <person name="Pangilinan J."/>
            <person name="Yan J."/>
            <person name="Xiong Y."/>
            <person name="Grigoriev I.V."/>
            <person name="Hibbett D.S."/>
            <person name="Nagy L.G."/>
        </authorList>
    </citation>
    <scope>NUCLEOTIDE SEQUENCE [LARGE SCALE GENOMIC DNA]</scope>
    <source>
        <strain evidence="9 10">SZMC22713</strain>
    </source>
</reference>
<dbReference type="STRING" id="50990.A0A4Y7QH53"/>
<feature type="domain" description="Homeobox" evidence="8">
    <location>
        <begin position="274"/>
        <end position="334"/>
    </location>
</feature>
<dbReference type="InterPro" id="IPR051000">
    <property type="entry name" value="Homeobox_DNA-bind_prot"/>
</dbReference>
<dbReference type="InterPro" id="IPR001356">
    <property type="entry name" value="HD"/>
</dbReference>
<accession>A0A4Y7QH53</accession>
<dbReference type="Pfam" id="PF00046">
    <property type="entry name" value="Homeodomain"/>
    <property type="match status" value="1"/>
</dbReference>
<dbReference type="GO" id="GO:0000978">
    <property type="term" value="F:RNA polymerase II cis-regulatory region sequence-specific DNA binding"/>
    <property type="evidence" value="ECO:0007669"/>
    <property type="project" value="TreeGrafter"/>
</dbReference>
<dbReference type="EMBL" id="ML170162">
    <property type="protein sequence ID" value="TDL26169.1"/>
    <property type="molecule type" value="Genomic_DNA"/>
</dbReference>
<dbReference type="Proteomes" id="UP000294933">
    <property type="component" value="Unassembled WGS sequence"/>
</dbReference>
<feature type="compositionally biased region" description="Polar residues" evidence="7">
    <location>
        <begin position="81"/>
        <end position="106"/>
    </location>
</feature>
<dbReference type="AlphaFoldDB" id="A0A4Y7QH53"/>
<evidence type="ECO:0000256" key="6">
    <source>
        <dbReference type="RuleBase" id="RU000682"/>
    </source>
</evidence>
<keyword evidence="4 5" id="KW-0539">Nucleus</keyword>
<keyword evidence="3 5" id="KW-0371">Homeobox</keyword>
<dbReference type="PROSITE" id="PS00027">
    <property type="entry name" value="HOMEOBOX_1"/>
    <property type="match status" value="1"/>
</dbReference>
<dbReference type="PANTHER" id="PTHR24324">
    <property type="entry name" value="HOMEOBOX PROTEIN HHEX"/>
    <property type="match status" value="1"/>
</dbReference>
<keyword evidence="2 5" id="KW-0238">DNA-binding</keyword>
<dbReference type="InterPro" id="IPR017970">
    <property type="entry name" value="Homeobox_CS"/>
</dbReference>
<dbReference type="SMART" id="SM00389">
    <property type="entry name" value="HOX"/>
    <property type="match status" value="1"/>
</dbReference>
<feature type="DNA-binding region" description="Homeobox" evidence="5">
    <location>
        <begin position="276"/>
        <end position="335"/>
    </location>
</feature>
<gene>
    <name evidence="9" type="ORF">BD410DRAFT_569581</name>
</gene>
<evidence type="ECO:0000256" key="5">
    <source>
        <dbReference type="PROSITE-ProRule" id="PRU00108"/>
    </source>
</evidence>
<feature type="region of interest" description="Disordered" evidence="7">
    <location>
        <begin position="327"/>
        <end position="427"/>
    </location>
</feature>
<feature type="region of interest" description="Disordered" evidence="7">
    <location>
        <begin position="1"/>
        <end position="168"/>
    </location>
</feature>
<sequence>MSNSREDRYGGVGRYRRTPPEINANSSGFIAGQGGRTVLPPLTSAFPTSPHSLSSHLAGPQHNQYSSRGTPPIRSEHFSPSYGQPTWQGNTHLMTGQQPYPYSPNESEPRYPAQPYPPYSARQSPGLPGDLHSSRRLPPLNIPHPSSRDDRWQGAPQGSYLPGPTIHPVQPTGTIRSPMGPGYPTTYDPYIIPHGANSYPPILSPAPDTRHHQTGPFSHDGHHGSHPAASQDWGLLSGSHTGHTHLSHSVSPYARADPDMSSSHSPQPETPTEPVIKKKRKRADATQLKILNEVYARTAFPTTEERQELAKKLDMSARSVQIWFQNKRQANRQSRSSANALPPILHRPYGASGPTNVDPHSPNTPGSSRAEVSVTSSAVSGSYARSPIDRSSRATGGSQPYPSDMYRRGRSPEEAIGHHKRPGGKAF</sequence>
<name>A0A4Y7QH53_9AGAM</name>
<keyword evidence="10" id="KW-1185">Reference proteome</keyword>
<dbReference type="PROSITE" id="PS50071">
    <property type="entry name" value="HOMEOBOX_2"/>
    <property type="match status" value="1"/>
</dbReference>
<dbReference type="PANTHER" id="PTHR24324:SF5">
    <property type="entry name" value="HEMATOPOIETICALLY-EXPRESSED HOMEOBOX PROTEIN HHEX"/>
    <property type="match status" value="1"/>
</dbReference>
<evidence type="ECO:0000256" key="2">
    <source>
        <dbReference type="ARBA" id="ARBA00023125"/>
    </source>
</evidence>
<evidence type="ECO:0000259" key="8">
    <source>
        <dbReference type="PROSITE" id="PS50071"/>
    </source>
</evidence>
<comment type="subcellular location">
    <subcellularLocation>
        <location evidence="1 5 6">Nucleus</location>
    </subcellularLocation>
</comment>
<dbReference type="Gene3D" id="1.10.10.60">
    <property type="entry name" value="Homeodomain-like"/>
    <property type="match status" value="1"/>
</dbReference>
<dbReference type="OrthoDB" id="6159439at2759"/>
<dbReference type="GO" id="GO:0005634">
    <property type="term" value="C:nucleus"/>
    <property type="evidence" value="ECO:0007669"/>
    <property type="project" value="UniProtKB-SubCell"/>
</dbReference>
<evidence type="ECO:0000256" key="1">
    <source>
        <dbReference type="ARBA" id="ARBA00004123"/>
    </source>
</evidence>
<evidence type="ECO:0000256" key="4">
    <source>
        <dbReference type="ARBA" id="ARBA00023242"/>
    </source>
</evidence>
<evidence type="ECO:0000256" key="3">
    <source>
        <dbReference type="ARBA" id="ARBA00023155"/>
    </source>
</evidence>
<evidence type="ECO:0000256" key="7">
    <source>
        <dbReference type="SAM" id="MobiDB-lite"/>
    </source>
</evidence>
<dbReference type="SUPFAM" id="SSF46689">
    <property type="entry name" value="Homeodomain-like"/>
    <property type="match status" value="1"/>
</dbReference>
<feature type="region of interest" description="Disordered" evidence="7">
    <location>
        <begin position="201"/>
        <end position="282"/>
    </location>
</feature>
<feature type="compositionally biased region" description="Basic residues" evidence="7">
    <location>
        <begin position="418"/>
        <end position="427"/>
    </location>
</feature>
<dbReference type="GO" id="GO:0030154">
    <property type="term" value="P:cell differentiation"/>
    <property type="evidence" value="ECO:0007669"/>
    <property type="project" value="TreeGrafter"/>
</dbReference>
<evidence type="ECO:0000313" key="10">
    <source>
        <dbReference type="Proteomes" id="UP000294933"/>
    </source>
</evidence>
<evidence type="ECO:0000313" key="9">
    <source>
        <dbReference type="EMBL" id="TDL26169.1"/>
    </source>
</evidence>
<feature type="compositionally biased region" description="Polar residues" evidence="7">
    <location>
        <begin position="327"/>
        <end position="339"/>
    </location>
</feature>
<dbReference type="VEuPathDB" id="FungiDB:BD410DRAFT_569581"/>
<dbReference type="InterPro" id="IPR009057">
    <property type="entry name" value="Homeodomain-like_sf"/>
</dbReference>
<organism evidence="9 10">
    <name type="scientific">Rickenella mellea</name>
    <dbReference type="NCBI Taxonomy" id="50990"/>
    <lineage>
        <taxon>Eukaryota</taxon>
        <taxon>Fungi</taxon>
        <taxon>Dikarya</taxon>
        <taxon>Basidiomycota</taxon>
        <taxon>Agaricomycotina</taxon>
        <taxon>Agaricomycetes</taxon>
        <taxon>Hymenochaetales</taxon>
        <taxon>Rickenellaceae</taxon>
        <taxon>Rickenella</taxon>
    </lineage>
</organism>
<proteinExistence type="predicted"/>
<dbReference type="CDD" id="cd00086">
    <property type="entry name" value="homeodomain"/>
    <property type="match status" value="1"/>
</dbReference>